<dbReference type="InterPro" id="IPR029063">
    <property type="entry name" value="SAM-dependent_MTases_sf"/>
</dbReference>
<dbReference type="GO" id="GO:0046983">
    <property type="term" value="F:protein dimerization activity"/>
    <property type="evidence" value="ECO:0007669"/>
    <property type="project" value="InterPro"/>
</dbReference>
<feature type="domain" description="O-methyltransferase dimerisation" evidence="5">
    <location>
        <begin position="13"/>
        <end position="96"/>
    </location>
</feature>
<dbReference type="PANTHER" id="PTHR43712">
    <property type="entry name" value="PUTATIVE (AFU_ORTHOLOGUE AFUA_4G14580)-RELATED"/>
    <property type="match status" value="1"/>
</dbReference>
<dbReference type="InterPro" id="IPR016461">
    <property type="entry name" value="COMT-like"/>
</dbReference>
<dbReference type="Gene3D" id="3.40.50.150">
    <property type="entry name" value="Vaccinia Virus protein VP39"/>
    <property type="match status" value="1"/>
</dbReference>
<dbReference type="SUPFAM" id="SSF46785">
    <property type="entry name" value="Winged helix' DNA-binding domain"/>
    <property type="match status" value="1"/>
</dbReference>
<reference evidence="7" key="1">
    <citation type="submission" date="2017-06" db="EMBL/GenBank/DDBJ databases">
        <authorList>
            <person name="Varghese N."/>
            <person name="Submissions S."/>
        </authorList>
    </citation>
    <scope>NUCLEOTIDE SEQUENCE [LARGE SCALE GENOMIC DNA]</scope>
    <source>
        <strain evidence="7">JCM 23211</strain>
    </source>
</reference>
<dbReference type="PROSITE" id="PS51683">
    <property type="entry name" value="SAM_OMT_II"/>
    <property type="match status" value="1"/>
</dbReference>
<dbReference type="EMBL" id="FZOW01000017">
    <property type="protein sequence ID" value="SNT40013.1"/>
    <property type="molecule type" value="Genomic_DNA"/>
</dbReference>
<dbReference type="CDD" id="cd02440">
    <property type="entry name" value="AdoMet_MTases"/>
    <property type="match status" value="1"/>
</dbReference>
<proteinExistence type="predicted"/>
<dbReference type="InterPro" id="IPR001077">
    <property type="entry name" value="COMT_C"/>
</dbReference>
<dbReference type="GO" id="GO:0008171">
    <property type="term" value="F:O-methyltransferase activity"/>
    <property type="evidence" value="ECO:0007669"/>
    <property type="project" value="InterPro"/>
</dbReference>
<feature type="domain" description="O-methyltransferase C-terminal" evidence="4">
    <location>
        <begin position="118"/>
        <end position="324"/>
    </location>
</feature>
<dbReference type="PIRSF" id="PIRSF005739">
    <property type="entry name" value="O-mtase"/>
    <property type="match status" value="1"/>
</dbReference>
<dbReference type="Proteomes" id="UP000198327">
    <property type="component" value="Unassembled WGS sequence"/>
</dbReference>
<dbReference type="Gene3D" id="1.10.10.10">
    <property type="entry name" value="Winged helix-like DNA-binding domain superfamily/Winged helix DNA-binding domain"/>
    <property type="match status" value="1"/>
</dbReference>
<protein>
    <submittedName>
        <fullName evidence="6">Dimerisation domain-containing protein</fullName>
    </submittedName>
</protein>
<keyword evidence="1" id="KW-0489">Methyltransferase</keyword>
<evidence type="ECO:0000256" key="2">
    <source>
        <dbReference type="ARBA" id="ARBA00022679"/>
    </source>
</evidence>
<evidence type="ECO:0000313" key="7">
    <source>
        <dbReference type="Proteomes" id="UP000198327"/>
    </source>
</evidence>
<dbReference type="Pfam" id="PF00891">
    <property type="entry name" value="Methyltransf_2"/>
    <property type="match status" value="1"/>
</dbReference>
<evidence type="ECO:0000256" key="3">
    <source>
        <dbReference type="ARBA" id="ARBA00022691"/>
    </source>
</evidence>
<dbReference type="InterPro" id="IPR036390">
    <property type="entry name" value="WH_DNA-bd_sf"/>
</dbReference>
<keyword evidence="2" id="KW-0808">Transferase</keyword>
<organism evidence="6 7">
    <name type="scientific">Rhodococcoides kyotonense</name>
    <dbReference type="NCBI Taxonomy" id="398843"/>
    <lineage>
        <taxon>Bacteria</taxon>
        <taxon>Bacillati</taxon>
        <taxon>Actinomycetota</taxon>
        <taxon>Actinomycetes</taxon>
        <taxon>Mycobacteriales</taxon>
        <taxon>Nocardiaceae</taxon>
        <taxon>Rhodococcoides</taxon>
    </lineage>
</organism>
<evidence type="ECO:0000256" key="1">
    <source>
        <dbReference type="ARBA" id="ARBA00022603"/>
    </source>
</evidence>
<dbReference type="RefSeq" id="WP_141136545.1">
    <property type="nucleotide sequence ID" value="NZ_FZOW01000017.1"/>
</dbReference>
<evidence type="ECO:0000259" key="5">
    <source>
        <dbReference type="Pfam" id="PF08100"/>
    </source>
</evidence>
<evidence type="ECO:0000313" key="6">
    <source>
        <dbReference type="EMBL" id="SNT40013.1"/>
    </source>
</evidence>
<gene>
    <name evidence="6" type="ORF">SAMN05421642_11733</name>
</gene>
<name>A0A239MCZ5_9NOCA</name>
<keyword evidence="3" id="KW-0949">S-adenosyl-L-methionine</keyword>
<dbReference type="AlphaFoldDB" id="A0A239MCZ5"/>
<dbReference type="OrthoDB" id="4145676at2"/>
<dbReference type="InterPro" id="IPR036388">
    <property type="entry name" value="WH-like_DNA-bd_sf"/>
</dbReference>
<keyword evidence="7" id="KW-1185">Reference proteome</keyword>
<dbReference type="SUPFAM" id="SSF53335">
    <property type="entry name" value="S-adenosyl-L-methionine-dependent methyltransferases"/>
    <property type="match status" value="1"/>
</dbReference>
<dbReference type="GO" id="GO:0032259">
    <property type="term" value="P:methylation"/>
    <property type="evidence" value="ECO:0007669"/>
    <property type="project" value="UniProtKB-KW"/>
</dbReference>
<dbReference type="Pfam" id="PF08100">
    <property type="entry name" value="Dimerisation"/>
    <property type="match status" value="1"/>
</dbReference>
<dbReference type="PANTHER" id="PTHR43712:SF2">
    <property type="entry name" value="O-METHYLTRANSFERASE CICE"/>
    <property type="match status" value="1"/>
</dbReference>
<dbReference type="InterPro" id="IPR012967">
    <property type="entry name" value="COMT_dimerisation"/>
</dbReference>
<evidence type="ECO:0000259" key="4">
    <source>
        <dbReference type="Pfam" id="PF00891"/>
    </source>
</evidence>
<sequence>MTDLPTSNPMTLMSIAAGFRRARLLAVAVEVGTFDALAQTPSGVPASTFADTTGLPARTAQLLLDGCVGLGLVARTEQDSGEPLFCNSTVAADFLVRGQPYYFGDFLLFNDFRGYQGWTTLADAVRSDAPTSWPNQRPLDSHPDPEVARARFRGALDPGTRWTASIIARSFDFGGFGSVLDLGGGIGAYCLEFAEHYPELHFTLFDRPPTIELAAENIADRTGVTLVAGDFWTDPIPTGHDAILLSNVLADWSDRDVVDLAGRCRAAVEPGGAVIVAETFFDDSSRSTPETAVMHGIHMILETHAGRNRTRDEYRTLLSEVGFRHIDELDLLETAPGANGLLIARG</sequence>
<accession>A0A239MCZ5</accession>